<dbReference type="Proteomes" id="UP000008898">
    <property type="component" value="Chromosome"/>
</dbReference>
<dbReference type="HOGENOM" id="CLU_546218_0_0_10"/>
<dbReference type="KEGG" id="zga:ZOBELLIA_3074"/>
<keyword evidence="3" id="KW-1185">Reference proteome</keyword>
<name>G0L782_ZOBGA</name>
<protein>
    <submittedName>
        <fullName evidence="2">Uncharacterized protein</fullName>
    </submittedName>
</protein>
<dbReference type="RefSeq" id="WP_013994407.1">
    <property type="nucleotide sequence ID" value="NC_015844.1"/>
</dbReference>
<feature type="coiled-coil region" evidence="1">
    <location>
        <begin position="105"/>
        <end position="135"/>
    </location>
</feature>
<accession>G0L782</accession>
<dbReference type="AlphaFoldDB" id="G0L782"/>
<sequence length="499" mass="56710">MKADHYIVNVFEKPTYHITPTIKADQVVNNIFSSINDMIGRGQKILEYTPEHSDNNSITKVLGEFKLGRDNLGAELPMLIDRAIEHINIVRNYNSNSDKKNESQIEEIITDLKGLKEQHKEFENIENRFNEAISKEVKNIAFAPEKIKDWKLIIDKRLGEIQQSVFTQIAGNTNQPNIQNTNILKDLQKISYQLFGKDKGSIINGDFAIALENIYQFDINLRKLYHSHPNNSNTSNQLSEVYGVLSDIKSSVDKFKLDLTESKKFLADRVLKGLDDILFEGTLVSESILDLHMDMKLDKHPDFCVQPGLLIQQFQKAGKSYNCHPITVDMKNSLSNVKEGSVINIIGGHGNKGSDFLANIGYDHSRFCTNPNPLEKLYPKDIVKRLDYLGLPKDRAYIFKLQSCYTASPSSDGTKPSYGQGFKNQLLLQGYKQGNEVHGYTESITSYIKMNSERGTEETHKGALRDFKEFIGRASQFREKIEASPKVGDEIKTYKGQRR</sequence>
<proteinExistence type="predicted"/>
<organism evidence="2 3">
    <name type="scientific">Zobellia galactanivorans (strain DSM 12802 / CCUG 47099 / CIP 106680 / NCIMB 13871 / Dsij)</name>
    <dbReference type="NCBI Taxonomy" id="63186"/>
    <lineage>
        <taxon>Bacteria</taxon>
        <taxon>Pseudomonadati</taxon>
        <taxon>Bacteroidota</taxon>
        <taxon>Flavobacteriia</taxon>
        <taxon>Flavobacteriales</taxon>
        <taxon>Flavobacteriaceae</taxon>
        <taxon>Zobellia</taxon>
    </lineage>
</organism>
<evidence type="ECO:0000256" key="1">
    <source>
        <dbReference type="SAM" id="Coils"/>
    </source>
</evidence>
<reference evidence="3" key="1">
    <citation type="submission" date="2009-07" db="EMBL/GenBank/DDBJ databases">
        <title>Complete genome sequence of Zobellia galactanivorans Dsij.</title>
        <authorList>
            <consortium name="Genoscope - CEA"/>
        </authorList>
    </citation>
    <scope>NUCLEOTIDE SEQUENCE [LARGE SCALE GENOMIC DNA]</scope>
    <source>
        <strain evidence="3">DSM 12802 / CCUG 47099 / CIP 106680 / NCIMB 13871 / Dsij</strain>
    </source>
</reference>
<gene>
    <name evidence="2" type="ordered locus">zobellia_3074</name>
</gene>
<dbReference type="EMBL" id="FP476056">
    <property type="protein sequence ID" value="CAZ97213.1"/>
    <property type="molecule type" value="Genomic_DNA"/>
</dbReference>
<keyword evidence="1" id="KW-0175">Coiled coil</keyword>
<evidence type="ECO:0000313" key="2">
    <source>
        <dbReference type="EMBL" id="CAZ97213.1"/>
    </source>
</evidence>
<evidence type="ECO:0000313" key="3">
    <source>
        <dbReference type="Proteomes" id="UP000008898"/>
    </source>
</evidence>
<reference evidence="2 3" key="2">
    <citation type="journal article" date="2012" name="Environ. Microbiol.">
        <title>Characterization of the first alginolytic operons in a marine bacterium: from their emergence in marine Flavobacteriia to their independent transfers to marine Proteobacteria and human gut Bacteroides.</title>
        <authorList>
            <person name="Thomas F."/>
            <person name="Barbeyron T."/>
            <person name="Tonon T."/>
            <person name="Genicot S."/>
            <person name="Czjzek M."/>
            <person name="Michel G."/>
        </authorList>
    </citation>
    <scope>NUCLEOTIDE SEQUENCE [LARGE SCALE GENOMIC DNA]</scope>
    <source>
        <strain evidence="3">DSM 12802 / CCUG 47099 / CIP 106680 / NCIMB 13871 / Dsij</strain>
    </source>
</reference>